<dbReference type="InterPro" id="IPR013078">
    <property type="entry name" value="His_Pase_superF_clade-1"/>
</dbReference>
<dbReference type="KEGG" id="ctp:CTRG_05672"/>
<dbReference type="InterPro" id="IPR050275">
    <property type="entry name" value="PGM_Phosphatase"/>
</dbReference>
<dbReference type="AlphaFoldDB" id="C5MHX9"/>
<reference evidence="1 2" key="1">
    <citation type="journal article" date="2009" name="Nature">
        <title>Evolution of pathogenicity and sexual reproduction in eight Candida genomes.</title>
        <authorList>
            <person name="Butler G."/>
            <person name="Rasmussen M.D."/>
            <person name="Lin M.F."/>
            <person name="Santos M.A."/>
            <person name="Sakthikumar S."/>
            <person name="Munro C.A."/>
            <person name="Rheinbay E."/>
            <person name="Grabherr M."/>
            <person name="Forche A."/>
            <person name="Reedy J.L."/>
            <person name="Agrafioti I."/>
            <person name="Arnaud M.B."/>
            <person name="Bates S."/>
            <person name="Brown A.J."/>
            <person name="Brunke S."/>
            <person name="Costanzo M.C."/>
            <person name="Fitzpatrick D.A."/>
            <person name="de Groot P.W."/>
            <person name="Harris D."/>
            <person name="Hoyer L.L."/>
            <person name="Hube B."/>
            <person name="Klis F.M."/>
            <person name="Kodira C."/>
            <person name="Lennard N."/>
            <person name="Logue M.E."/>
            <person name="Martin R."/>
            <person name="Neiman A.M."/>
            <person name="Nikolaou E."/>
            <person name="Quail M.A."/>
            <person name="Quinn J."/>
            <person name="Santos M.C."/>
            <person name="Schmitzberger F.F."/>
            <person name="Sherlock G."/>
            <person name="Shah P."/>
            <person name="Silverstein K.A."/>
            <person name="Skrzypek M.S."/>
            <person name="Soll D."/>
            <person name="Staggs R."/>
            <person name="Stansfield I."/>
            <person name="Stumpf M.P."/>
            <person name="Sudbery P.E."/>
            <person name="Srikantha T."/>
            <person name="Zeng Q."/>
            <person name="Berman J."/>
            <person name="Berriman M."/>
            <person name="Heitman J."/>
            <person name="Gow N.A."/>
            <person name="Lorenz M.C."/>
            <person name="Birren B.W."/>
            <person name="Kellis M."/>
            <person name="Cuomo C.A."/>
        </authorList>
    </citation>
    <scope>NUCLEOTIDE SEQUENCE [LARGE SCALE GENOMIC DNA]</scope>
    <source>
        <strain evidence="2">ATCC MYA-3404 / T1</strain>
    </source>
</reference>
<dbReference type="CDD" id="cd07067">
    <property type="entry name" value="HP_PGM_like"/>
    <property type="match status" value="1"/>
</dbReference>
<dbReference type="PANTHER" id="PTHR48100">
    <property type="entry name" value="BROAD-SPECIFICITY PHOSPHATASE YOR283W-RELATED"/>
    <property type="match status" value="1"/>
</dbReference>
<dbReference type="SUPFAM" id="SSF53254">
    <property type="entry name" value="Phosphoglycerate mutase-like"/>
    <property type="match status" value="1"/>
</dbReference>
<dbReference type="OrthoDB" id="496981at2759"/>
<accession>C5MHX9</accession>
<dbReference type="HOGENOM" id="CLU_039184_0_2_1"/>
<organism evidence="1 2">
    <name type="scientific">Candida tropicalis (strain ATCC MYA-3404 / T1)</name>
    <name type="common">Yeast</name>
    <dbReference type="NCBI Taxonomy" id="294747"/>
    <lineage>
        <taxon>Eukaryota</taxon>
        <taxon>Fungi</taxon>
        <taxon>Dikarya</taxon>
        <taxon>Ascomycota</taxon>
        <taxon>Saccharomycotina</taxon>
        <taxon>Pichiomycetes</taxon>
        <taxon>Debaryomycetaceae</taxon>
        <taxon>Candida/Lodderomyces clade</taxon>
        <taxon>Candida</taxon>
    </lineage>
</organism>
<evidence type="ECO:0008006" key="3">
    <source>
        <dbReference type="Google" id="ProtNLM"/>
    </source>
</evidence>
<dbReference type="SMART" id="SM00855">
    <property type="entry name" value="PGAM"/>
    <property type="match status" value="1"/>
</dbReference>
<dbReference type="GO" id="GO:0005737">
    <property type="term" value="C:cytoplasm"/>
    <property type="evidence" value="ECO:0007669"/>
    <property type="project" value="TreeGrafter"/>
</dbReference>
<name>C5MHX9_CANTT</name>
<proteinExistence type="predicted"/>
<evidence type="ECO:0000313" key="1">
    <source>
        <dbReference type="EMBL" id="EER30676.1"/>
    </source>
</evidence>
<dbReference type="Pfam" id="PF00300">
    <property type="entry name" value="His_Phos_1"/>
    <property type="match status" value="1"/>
</dbReference>
<dbReference type="Gene3D" id="3.40.50.1240">
    <property type="entry name" value="Phosphoglycerate mutase-like"/>
    <property type="match status" value="1"/>
</dbReference>
<dbReference type="RefSeq" id="XP_002551374.1">
    <property type="nucleotide sequence ID" value="XM_002551328.1"/>
</dbReference>
<evidence type="ECO:0000313" key="2">
    <source>
        <dbReference type="Proteomes" id="UP000002037"/>
    </source>
</evidence>
<dbReference type="GeneID" id="8300887"/>
<sequence>MSKSIPNSADLIDGTILDSDRVQYEKLYKEYISKQPFHWEFSVVPGIFKQSLPETNEATFDTIKDHFGVIPTWDEVVEKLNSLNANSNPDEVQYKLFFLARHGQGYHNSKHDEDPLAWETKWKHLLTDGETTWGPDPELTELGVEQAKENNKAWKQELANNKHQNTELIKPTKFFSSPFSRSIDTLINTWKDIVDFKEIEPLIQENWRETIGVNTCDKRSPKSVIAKKYEDPFGFKFEPGFAEEDIYWTPSSRETVAEQALRQYKGFEQIFNEFPKDEIISITSHSGSIRAQLVVLGHRQFPVGTGGMIPVFVKGVKVE</sequence>
<dbReference type="GO" id="GO:0016791">
    <property type="term" value="F:phosphatase activity"/>
    <property type="evidence" value="ECO:0007669"/>
    <property type="project" value="TreeGrafter"/>
</dbReference>
<protein>
    <recommendedName>
        <fullName evidence="3">Phosphoglycerate mutase</fullName>
    </recommendedName>
</protein>
<dbReference type="EMBL" id="GG692403">
    <property type="protein sequence ID" value="EER30676.1"/>
    <property type="molecule type" value="Genomic_DNA"/>
</dbReference>
<gene>
    <name evidence="1" type="ORF">CTRG_05672</name>
</gene>
<dbReference type="VEuPathDB" id="FungiDB:CTRG_05672"/>
<dbReference type="PANTHER" id="PTHR48100:SF1">
    <property type="entry name" value="HISTIDINE PHOSPHATASE FAMILY PROTEIN-RELATED"/>
    <property type="match status" value="1"/>
</dbReference>
<dbReference type="InterPro" id="IPR029033">
    <property type="entry name" value="His_PPase_superfam"/>
</dbReference>
<keyword evidence="2" id="KW-1185">Reference proteome</keyword>
<dbReference type="eggNOG" id="KOG4754">
    <property type="taxonomic scope" value="Eukaryota"/>
</dbReference>
<dbReference type="Proteomes" id="UP000002037">
    <property type="component" value="Unassembled WGS sequence"/>
</dbReference>